<protein>
    <recommendedName>
        <fullName evidence="1">DDE-1 domain-containing protein</fullName>
    </recommendedName>
</protein>
<dbReference type="InterPro" id="IPR004875">
    <property type="entry name" value="DDE_SF_endonuclease_dom"/>
</dbReference>
<dbReference type="OrthoDB" id="5425161at2759"/>
<dbReference type="Pfam" id="PF03184">
    <property type="entry name" value="DDE_1"/>
    <property type="match status" value="1"/>
</dbReference>
<dbReference type="Proteomes" id="UP001056012">
    <property type="component" value="Chromosome 6"/>
</dbReference>
<evidence type="ECO:0000259" key="1">
    <source>
        <dbReference type="Pfam" id="PF03184"/>
    </source>
</evidence>
<evidence type="ECO:0000313" key="3">
    <source>
        <dbReference type="Proteomes" id="UP001056012"/>
    </source>
</evidence>
<dbReference type="GO" id="GO:0003676">
    <property type="term" value="F:nucleic acid binding"/>
    <property type="evidence" value="ECO:0007669"/>
    <property type="project" value="InterPro"/>
</dbReference>
<name>A0A9Q8ZFC0_CURCL</name>
<sequence length="181" mass="20756">MPIAILRSSTVMLRPLDIFCSTARSHWGSGALVTKAKYGIYDEDVYNFNKAGFLMGKITTQLVVTALERRSRLKAIQPDGREWLLILDGHKSYQSLEFQELYKENNIYTLYMPPYSSHLLQPLDVGCFSLLKRAYSPWPANPYSPRTEEIFYLLKRLSTFSDLNLEHSYCAFIVEIGELAG</sequence>
<reference evidence="2" key="1">
    <citation type="submission" date="2021-12" db="EMBL/GenBank/DDBJ databases">
        <title>Curvularia clavata genome.</title>
        <authorList>
            <person name="Cao Y."/>
        </authorList>
    </citation>
    <scope>NUCLEOTIDE SEQUENCE</scope>
    <source>
        <strain evidence="2">Yc1106</strain>
    </source>
</reference>
<dbReference type="InterPro" id="IPR036397">
    <property type="entry name" value="RNaseH_sf"/>
</dbReference>
<dbReference type="AlphaFoldDB" id="A0A9Q8ZFC0"/>
<dbReference type="Gene3D" id="3.30.420.10">
    <property type="entry name" value="Ribonuclease H-like superfamily/Ribonuclease H"/>
    <property type="match status" value="1"/>
</dbReference>
<feature type="domain" description="DDE-1" evidence="1">
    <location>
        <begin position="45"/>
        <end position="135"/>
    </location>
</feature>
<organism evidence="2 3">
    <name type="scientific">Curvularia clavata</name>
    <dbReference type="NCBI Taxonomy" id="95742"/>
    <lineage>
        <taxon>Eukaryota</taxon>
        <taxon>Fungi</taxon>
        <taxon>Dikarya</taxon>
        <taxon>Ascomycota</taxon>
        <taxon>Pezizomycotina</taxon>
        <taxon>Dothideomycetes</taxon>
        <taxon>Pleosporomycetidae</taxon>
        <taxon>Pleosporales</taxon>
        <taxon>Pleosporineae</taxon>
        <taxon>Pleosporaceae</taxon>
        <taxon>Curvularia</taxon>
    </lineage>
</organism>
<accession>A0A9Q8ZFC0</accession>
<dbReference type="VEuPathDB" id="FungiDB:yc1106_08231"/>
<dbReference type="EMBL" id="CP089279">
    <property type="protein sequence ID" value="USP80957.1"/>
    <property type="molecule type" value="Genomic_DNA"/>
</dbReference>
<evidence type="ECO:0000313" key="2">
    <source>
        <dbReference type="EMBL" id="USP80957.1"/>
    </source>
</evidence>
<keyword evidence="3" id="KW-1185">Reference proteome</keyword>
<gene>
    <name evidence="2" type="ORF">yc1106_08231</name>
</gene>
<proteinExistence type="predicted"/>